<dbReference type="PANTHER" id="PTHR46470">
    <property type="entry name" value="N-ACYLNEURAMINATE-9-PHOSPHATASE"/>
    <property type="match status" value="1"/>
</dbReference>
<dbReference type="SFLD" id="SFLDS00003">
    <property type="entry name" value="Haloacid_Dehalogenase"/>
    <property type="match status" value="1"/>
</dbReference>
<dbReference type="AlphaFoldDB" id="A0A220U6T8"/>
<comment type="cofactor">
    <cofactor evidence="3">
        <name>Mg(2+)</name>
        <dbReference type="ChEBI" id="CHEBI:18420"/>
    </cofactor>
    <cofactor evidence="3">
        <name>Co(2+)</name>
        <dbReference type="ChEBI" id="CHEBI:48828"/>
    </cofactor>
</comment>
<evidence type="ECO:0000256" key="3">
    <source>
        <dbReference type="HAMAP-Rule" id="MF_02240"/>
    </source>
</evidence>
<dbReference type="EMBL" id="CP022315">
    <property type="protein sequence ID" value="ASK63765.1"/>
    <property type="molecule type" value="Genomic_DNA"/>
</dbReference>
<dbReference type="GO" id="GO:0006564">
    <property type="term" value="P:L-serine biosynthetic process"/>
    <property type="evidence" value="ECO:0007669"/>
    <property type="project" value="UniProtKB-UniRule"/>
</dbReference>
<keyword evidence="3" id="KW-0718">Serine biosynthesis</keyword>
<dbReference type="SUPFAM" id="SSF56784">
    <property type="entry name" value="HAD-like"/>
    <property type="match status" value="1"/>
</dbReference>
<accession>A0A220U6T8</accession>
<dbReference type="SFLD" id="SFLDG01135">
    <property type="entry name" value="C1.5.6:_HAD__Beta-PGM__Phospha"/>
    <property type="match status" value="1"/>
</dbReference>
<evidence type="ECO:0000256" key="1">
    <source>
        <dbReference type="ARBA" id="ARBA00022801"/>
    </source>
</evidence>
<sequence>MVRAILFDLDNTLLWDDKSIKKAFQATCLLAEKKHGVNPESLERKVRETAQSLYASYETYPFTRMIGINPFEGLWGDFMDEGEDFQRLKNIVPAYRRDAWTKGLQLLGINDPDFGYELAEKFPEERKKNPCVYEDTFTVLDQLRDNYQLLLLTNGSPELQRTKLDITPALTSYFDHIVISGAFGKGKPDPEIFEHALELLSVQKEEAMMVGDNLLTDILGASRTGISSAWVNRQQKEQTDVQPTYELAALADLLPIFNGE</sequence>
<dbReference type="RefSeq" id="WP_089063024.1">
    <property type="nucleotide sequence ID" value="NZ_CP022315.1"/>
</dbReference>
<dbReference type="NCBIfam" id="TIGR01549">
    <property type="entry name" value="HAD-SF-IA-v1"/>
    <property type="match status" value="1"/>
</dbReference>
<reference evidence="4 5" key="1">
    <citation type="submission" date="2017-07" db="EMBL/GenBank/DDBJ databases">
        <title>Virgibacillus sp. LM2416.</title>
        <authorList>
            <person name="Tak E.J."/>
            <person name="Bae J.-W."/>
        </authorList>
    </citation>
    <scope>NUCLEOTIDE SEQUENCE [LARGE SCALE GENOMIC DNA]</scope>
    <source>
        <strain evidence="4 5">LM2416</strain>
    </source>
</reference>
<dbReference type="Proteomes" id="UP000198312">
    <property type="component" value="Chromosome"/>
</dbReference>
<dbReference type="KEGG" id="vil:CFK37_17175"/>
<dbReference type="SFLD" id="SFLDG01129">
    <property type="entry name" value="C1.5:_HAD__Beta-PGM__Phosphata"/>
    <property type="match status" value="1"/>
</dbReference>
<evidence type="ECO:0000256" key="2">
    <source>
        <dbReference type="ARBA" id="ARBA00022842"/>
    </source>
</evidence>
<evidence type="ECO:0000313" key="4">
    <source>
        <dbReference type="EMBL" id="ASK63765.1"/>
    </source>
</evidence>
<dbReference type="PANTHER" id="PTHR46470:SF3">
    <property type="entry name" value="N-ACYLNEURAMINATE-9-PHOSPHATASE"/>
    <property type="match status" value="1"/>
</dbReference>
<keyword evidence="1 3" id="KW-0378">Hydrolase</keyword>
<comment type="pathway">
    <text evidence="3">Amino-acid biosynthesis; L-serine biosynthesis; L-serine from 3-phospho-D-glycerate: step 3/3.</text>
</comment>
<keyword evidence="2 3" id="KW-0460">Magnesium</keyword>
<dbReference type="InterPro" id="IPR036412">
    <property type="entry name" value="HAD-like_sf"/>
</dbReference>
<dbReference type="NCBIfam" id="TIGR01509">
    <property type="entry name" value="HAD-SF-IA-v3"/>
    <property type="match status" value="1"/>
</dbReference>
<dbReference type="InterPro" id="IPR006439">
    <property type="entry name" value="HAD-SF_hydro_IA"/>
</dbReference>
<comment type="catalytic activity">
    <reaction evidence="3">
        <text>O-phospho-L-serine + H2O = L-serine + phosphate</text>
        <dbReference type="Rhea" id="RHEA:21208"/>
        <dbReference type="ChEBI" id="CHEBI:15377"/>
        <dbReference type="ChEBI" id="CHEBI:33384"/>
        <dbReference type="ChEBI" id="CHEBI:43474"/>
        <dbReference type="ChEBI" id="CHEBI:57524"/>
        <dbReference type="EC" id="3.1.3.3"/>
    </reaction>
</comment>
<dbReference type="HAMAP" id="MF_02240">
    <property type="entry name" value="PSP"/>
    <property type="match status" value="1"/>
</dbReference>
<dbReference type="Pfam" id="PF00702">
    <property type="entry name" value="Hydrolase"/>
    <property type="match status" value="1"/>
</dbReference>
<dbReference type="GO" id="GO:0036424">
    <property type="term" value="F:L-phosphoserine phosphatase activity"/>
    <property type="evidence" value="ECO:0007669"/>
    <property type="project" value="UniProtKB-UniRule"/>
</dbReference>
<keyword evidence="3" id="KW-0028">Amino-acid biosynthesis</keyword>
<name>A0A220U6T8_9BACI</name>
<keyword evidence="5" id="KW-1185">Reference proteome</keyword>
<proteinExistence type="inferred from homology"/>
<protein>
    <recommendedName>
        <fullName evidence="3">Phosphoserine phosphatase</fullName>
        <shortName evidence="3">PSP</shortName>
        <ecNumber evidence="3">3.1.3.3</ecNumber>
    </recommendedName>
</protein>
<dbReference type="InterPro" id="IPR044266">
    <property type="entry name" value="PSP_YsaA"/>
</dbReference>
<organism evidence="4 5">
    <name type="scientific">Virgibacillus phasianinus</name>
    <dbReference type="NCBI Taxonomy" id="2017483"/>
    <lineage>
        <taxon>Bacteria</taxon>
        <taxon>Bacillati</taxon>
        <taxon>Bacillota</taxon>
        <taxon>Bacilli</taxon>
        <taxon>Bacillales</taxon>
        <taxon>Bacillaceae</taxon>
        <taxon>Virgibacillus</taxon>
    </lineage>
</organism>
<evidence type="ECO:0000313" key="5">
    <source>
        <dbReference type="Proteomes" id="UP000198312"/>
    </source>
</evidence>
<comment type="catalytic activity">
    <reaction evidence="3">
        <text>O-phospho-D-serine + H2O = D-serine + phosphate</text>
        <dbReference type="Rhea" id="RHEA:24873"/>
        <dbReference type="ChEBI" id="CHEBI:15377"/>
        <dbReference type="ChEBI" id="CHEBI:35247"/>
        <dbReference type="ChEBI" id="CHEBI:43474"/>
        <dbReference type="ChEBI" id="CHEBI:58680"/>
        <dbReference type="EC" id="3.1.3.3"/>
    </reaction>
</comment>
<dbReference type="Gene3D" id="1.20.120.1600">
    <property type="match status" value="1"/>
</dbReference>
<comment type="similarity">
    <text evidence="3">Belongs to the HAD-like hydrolase superfamily.</text>
</comment>
<dbReference type="Gene3D" id="3.40.50.1000">
    <property type="entry name" value="HAD superfamily/HAD-like"/>
    <property type="match status" value="1"/>
</dbReference>
<dbReference type="InterPro" id="IPR023214">
    <property type="entry name" value="HAD_sf"/>
</dbReference>
<comment type="function">
    <text evidence="3">Catalyzes the last step of the phosphorylated serine biosynthetic pathway, i.e. dephosphorylation of O-phospho-L-serine to form L-serine.</text>
</comment>
<dbReference type="InterPro" id="IPR051400">
    <property type="entry name" value="HAD-like_hydrolase"/>
</dbReference>
<dbReference type="EC" id="3.1.3.3" evidence="3"/>
<gene>
    <name evidence="4" type="ORF">CFK37_17175</name>
</gene>
<keyword evidence="3" id="KW-0170">Cobalt</keyword>
<dbReference type="OrthoDB" id="9809962at2"/>